<evidence type="ECO:0000256" key="2">
    <source>
        <dbReference type="ARBA" id="ARBA00023125"/>
    </source>
</evidence>
<dbReference type="InterPro" id="IPR036513">
    <property type="entry name" value="STAS_dom_sf"/>
</dbReference>
<dbReference type="PANTHER" id="PTHR30146:SF109">
    <property type="entry name" value="HTH-TYPE TRANSCRIPTIONAL REGULATOR GALS"/>
    <property type="match status" value="1"/>
</dbReference>
<dbReference type="Pfam" id="PF01740">
    <property type="entry name" value="STAS"/>
    <property type="match status" value="1"/>
</dbReference>
<keyword evidence="2" id="KW-0238">DNA-binding</keyword>
<keyword evidence="1" id="KW-0805">Transcription regulation</keyword>
<dbReference type="SUPFAM" id="SSF52091">
    <property type="entry name" value="SpoIIaa-like"/>
    <property type="match status" value="1"/>
</dbReference>
<dbReference type="Gene3D" id="3.30.750.24">
    <property type="entry name" value="STAS domain"/>
    <property type="match status" value="1"/>
</dbReference>
<gene>
    <name evidence="5" type="primary">purR_3</name>
    <name evidence="5" type="ORF">Hgul01_01981</name>
</gene>
<dbReference type="RefSeq" id="WP_345721797.1">
    <property type="nucleotide sequence ID" value="NZ_BAABRU010000006.1"/>
</dbReference>
<dbReference type="InterPro" id="IPR028082">
    <property type="entry name" value="Peripla_BP_I"/>
</dbReference>
<dbReference type="CDD" id="cd06267">
    <property type="entry name" value="PBP1_LacI_sugar_binding-like"/>
    <property type="match status" value="1"/>
</dbReference>
<dbReference type="Gene3D" id="3.40.50.2300">
    <property type="match status" value="2"/>
</dbReference>
<dbReference type="SUPFAM" id="SSF53822">
    <property type="entry name" value="Periplasmic binding protein-like I"/>
    <property type="match status" value="1"/>
</dbReference>
<dbReference type="CDD" id="cd07041">
    <property type="entry name" value="STAS_RsbR_RsbS_like"/>
    <property type="match status" value="1"/>
</dbReference>
<evidence type="ECO:0000256" key="1">
    <source>
        <dbReference type="ARBA" id="ARBA00023015"/>
    </source>
</evidence>
<dbReference type="EMBL" id="BAABRU010000006">
    <property type="protein sequence ID" value="GAA5528184.1"/>
    <property type="molecule type" value="Genomic_DNA"/>
</dbReference>
<accession>A0ABP9WYP5</accession>
<dbReference type="PANTHER" id="PTHR30146">
    <property type="entry name" value="LACI-RELATED TRANSCRIPTIONAL REPRESSOR"/>
    <property type="match status" value="1"/>
</dbReference>
<dbReference type="Proteomes" id="UP001428290">
    <property type="component" value="Unassembled WGS sequence"/>
</dbReference>
<keyword evidence="6" id="KW-1185">Reference proteome</keyword>
<evidence type="ECO:0000313" key="6">
    <source>
        <dbReference type="Proteomes" id="UP001428290"/>
    </source>
</evidence>
<feature type="domain" description="STAS" evidence="4">
    <location>
        <begin position="583"/>
        <end position="686"/>
    </location>
</feature>
<comment type="caution">
    <text evidence="5">The sequence shown here is derived from an EMBL/GenBank/DDBJ whole genome shotgun (WGS) entry which is preliminary data.</text>
</comment>
<name>A0ABP9WYP5_9CHLR</name>
<evidence type="ECO:0000256" key="3">
    <source>
        <dbReference type="ARBA" id="ARBA00023163"/>
    </source>
</evidence>
<protein>
    <submittedName>
        <fullName evidence="5">HTH-type transcriptional repressor PurR</fullName>
    </submittedName>
</protein>
<sequence>MASRQAIGFIAPSLAGEFMTGVMEGILQSLRKHQYDLIAVQGAPQHLINNQLAKQHIKAWIVIIDPAGLNELATNMPAVVISAPNAGERFPLVMPDNNQSARAMVEHLIEHGHSKIAFVGNFNNSDMRDRYSIYCDVLKEHKITPNPAWVVDVGDYTEGRTEHAFYPLIANGLNFSAVVAANDQQAVGVMMALETKGYRVPHDLAVVGFDDANIAQYTNPPLTTVRQQPQLLGSIAADSAIELIAGKPVSNTPIYVPTIPIWRQSCGCKDVYTGINTSTVAPKQQHWADQLAQRMQQVLYYPVPIDPNLSLNESNQGIRSLIQALQAKVEAQKVEVDYLAAWYAIITVNSKSDTLSVLYQVFAAAANQQLAQTDLPADQINAFLATAHTSLLHTVLELQRNEITGLDRLLAANHELSMLLVSNQKQQTGKLAWMQRLPVSIACLALWDEQKPGFLRLASIYSKDGSSTIKAGSHCRGSEFPPAEFLEQARQLNSSGYVACVPIVTASHDWGILAFGHADVQKTIADINSLYIWASILGSSLEHEALESTLDAEREVLRGAVDREHALSKTILELGCPLIPLLPGVLLIPLIGSINTERAQQITETVLNGINEQQASRVLLDITGVSMVDTHVASSLMQIARAAMLLGAKVALVGVRPDIAQSIVSLGINLNTLITYPNLRTAIQQMAMV</sequence>
<dbReference type="Pfam" id="PF13377">
    <property type="entry name" value="Peripla_BP_3"/>
    <property type="match status" value="1"/>
</dbReference>
<dbReference type="PROSITE" id="PS50801">
    <property type="entry name" value="STAS"/>
    <property type="match status" value="1"/>
</dbReference>
<keyword evidence="3" id="KW-0804">Transcription</keyword>
<reference evidence="5 6" key="1">
    <citation type="submission" date="2024-02" db="EMBL/GenBank/DDBJ databases">
        <title>Herpetosiphon gulosus NBRC 112829.</title>
        <authorList>
            <person name="Ichikawa N."/>
            <person name="Katano-Makiyama Y."/>
            <person name="Hidaka K."/>
        </authorList>
    </citation>
    <scope>NUCLEOTIDE SEQUENCE [LARGE SCALE GENOMIC DNA]</scope>
    <source>
        <strain evidence="5 6">NBRC 112829</strain>
    </source>
</reference>
<dbReference type="InterPro" id="IPR046335">
    <property type="entry name" value="LacI/GalR-like_sensor"/>
</dbReference>
<evidence type="ECO:0000313" key="5">
    <source>
        <dbReference type="EMBL" id="GAA5528184.1"/>
    </source>
</evidence>
<dbReference type="InterPro" id="IPR002645">
    <property type="entry name" value="STAS_dom"/>
</dbReference>
<evidence type="ECO:0000259" key="4">
    <source>
        <dbReference type="PROSITE" id="PS50801"/>
    </source>
</evidence>
<proteinExistence type="predicted"/>
<organism evidence="5 6">
    <name type="scientific">Herpetosiphon gulosus</name>
    <dbReference type="NCBI Taxonomy" id="1973496"/>
    <lineage>
        <taxon>Bacteria</taxon>
        <taxon>Bacillati</taxon>
        <taxon>Chloroflexota</taxon>
        <taxon>Chloroflexia</taxon>
        <taxon>Herpetosiphonales</taxon>
        <taxon>Herpetosiphonaceae</taxon>
        <taxon>Herpetosiphon</taxon>
    </lineage>
</organism>